<comment type="catalytic activity">
    <reaction evidence="5">
        <text>cytidine(32) in tRNA + S-adenosyl-L-methionine = 2'-O-methylcytidine(32) in tRNA + S-adenosyl-L-homocysteine + H(+)</text>
        <dbReference type="Rhea" id="RHEA:42932"/>
        <dbReference type="Rhea" id="RHEA-COMP:10288"/>
        <dbReference type="Rhea" id="RHEA-COMP:10289"/>
        <dbReference type="ChEBI" id="CHEBI:15378"/>
        <dbReference type="ChEBI" id="CHEBI:57856"/>
        <dbReference type="ChEBI" id="CHEBI:59789"/>
        <dbReference type="ChEBI" id="CHEBI:74495"/>
        <dbReference type="ChEBI" id="CHEBI:82748"/>
        <dbReference type="EC" id="2.1.1.200"/>
    </reaction>
</comment>
<evidence type="ECO:0000313" key="8">
    <source>
        <dbReference type="Proteomes" id="UP000005695"/>
    </source>
</evidence>
<dbReference type="EMBL" id="AAEW02000007">
    <property type="protein sequence ID" value="EAT15986.1"/>
    <property type="molecule type" value="Genomic_DNA"/>
</dbReference>
<evidence type="ECO:0000256" key="5">
    <source>
        <dbReference type="RuleBase" id="RU362024"/>
    </source>
</evidence>
<keyword evidence="8" id="KW-1185">Reference proteome</keyword>
<dbReference type="GO" id="GO:0106339">
    <property type="term" value="F:tRNA (cytidine(32)-2'-O)-methyltransferase activity"/>
    <property type="evidence" value="ECO:0007669"/>
    <property type="project" value="RHEA"/>
</dbReference>
<comment type="caution">
    <text evidence="7">The sequence shown here is derived from an EMBL/GenBank/DDBJ whole genome shotgun (WGS) entry which is preliminary data.</text>
</comment>
<dbReference type="GO" id="GO:0003723">
    <property type="term" value="F:RNA binding"/>
    <property type="evidence" value="ECO:0007669"/>
    <property type="project" value="InterPro"/>
</dbReference>
<dbReference type="PANTHER" id="PTHR42786">
    <property type="entry name" value="TRNA/RRNA METHYLTRANSFERASE"/>
    <property type="match status" value="1"/>
</dbReference>
<evidence type="ECO:0000256" key="3">
    <source>
        <dbReference type="ARBA" id="ARBA00022679"/>
    </source>
</evidence>
<dbReference type="Proteomes" id="UP000005695">
    <property type="component" value="Unassembled WGS sequence"/>
</dbReference>
<dbReference type="InterPro" id="IPR001537">
    <property type="entry name" value="SpoU_MeTrfase"/>
</dbReference>
<evidence type="ECO:0000256" key="1">
    <source>
        <dbReference type="ARBA" id="ARBA00007228"/>
    </source>
</evidence>
<dbReference type="GO" id="GO:0005829">
    <property type="term" value="C:cytosol"/>
    <property type="evidence" value="ECO:0007669"/>
    <property type="project" value="TreeGrafter"/>
</dbReference>
<organism evidence="7 8">
    <name type="scientific">Desulfuromonas acetoxidans (strain DSM 684 / 11070)</name>
    <dbReference type="NCBI Taxonomy" id="281689"/>
    <lineage>
        <taxon>Bacteria</taxon>
        <taxon>Pseudomonadati</taxon>
        <taxon>Thermodesulfobacteriota</taxon>
        <taxon>Desulfuromonadia</taxon>
        <taxon>Desulfuromonadales</taxon>
        <taxon>Desulfuromonadaceae</taxon>
        <taxon>Desulfuromonas</taxon>
    </lineage>
</organism>
<dbReference type="AlphaFoldDB" id="Q1K0F5"/>
<dbReference type="SUPFAM" id="SSF75217">
    <property type="entry name" value="alpha/beta knot"/>
    <property type="match status" value="1"/>
</dbReference>
<dbReference type="CDD" id="cd18093">
    <property type="entry name" value="SpoU-like_TrmJ"/>
    <property type="match status" value="1"/>
</dbReference>
<evidence type="ECO:0000259" key="6">
    <source>
        <dbReference type="Pfam" id="PF00588"/>
    </source>
</evidence>
<dbReference type="OrthoDB" id="9806346at2"/>
<dbReference type="Gene3D" id="1.10.8.590">
    <property type="match status" value="1"/>
</dbReference>
<evidence type="ECO:0000313" key="7">
    <source>
        <dbReference type="EMBL" id="EAT15986.1"/>
    </source>
</evidence>
<dbReference type="InterPro" id="IPR004384">
    <property type="entry name" value="RNA_MeTrfase_TrmJ/LasT"/>
</dbReference>
<dbReference type="GO" id="GO:0002128">
    <property type="term" value="P:tRNA nucleoside ribose methylation"/>
    <property type="evidence" value="ECO:0007669"/>
    <property type="project" value="TreeGrafter"/>
</dbReference>
<dbReference type="InterPro" id="IPR029026">
    <property type="entry name" value="tRNA_m1G_MTases_N"/>
</dbReference>
<keyword evidence="5" id="KW-0963">Cytoplasm</keyword>
<dbReference type="Pfam" id="PF00588">
    <property type="entry name" value="SpoU_methylase"/>
    <property type="match status" value="1"/>
</dbReference>
<dbReference type="Gene3D" id="3.40.1280.10">
    <property type="match status" value="1"/>
</dbReference>
<keyword evidence="5" id="KW-0819">tRNA processing</keyword>
<dbReference type="GO" id="GO:0160206">
    <property type="term" value="F:tRNA (cytidine(32)/uridine(32)-2'-O)-methyltransferase activity"/>
    <property type="evidence" value="ECO:0007669"/>
    <property type="project" value="UniProtKB-EC"/>
</dbReference>
<comment type="catalytic activity">
    <reaction evidence="5">
        <text>uridine(32) in tRNA + S-adenosyl-L-methionine = 2'-O-methyluridine(32) in tRNA + S-adenosyl-L-homocysteine + H(+)</text>
        <dbReference type="Rhea" id="RHEA:42936"/>
        <dbReference type="Rhea" id="RHEA-COMP:10107"/>
        <dbReference type="Rhea" id="RHEA-COMP:10290"/>
        <dbReference type="ChEBI" id="CHEBI:15378"/>
        <dbReference type="ChEBI" id="CHEBI:57856"/>
        <dbReference type="ChEBI" id="CHEBI:59789"/>
        <dbReference type="ChEBI" id="CHEBI:65315"/>
        <dbReference type="ChEBI" id="CHEBI:74478"/>
        <dbReference type="EC" id="2.1.1.200"/>
    </reaction>
</comment>
<reference evidence="7" key="2">
    <citation type="submission" date="2006-05" db="EMBL/GenBank/DDBJ databases">
        <title>Sequencing of the draft genome and assembly of Desulfuromonas acetoxidans DSM 684.</title>
        <authorList>
            <consortium name="US DOE Joint Genome Institute (JGI-PGF)"/>
            <person name="Copeland A."/>
            <person name="Lucas S."/>
            <person name="Lapidus A."/>
            <person name="Barry K."/>
            <person name="Detter J.C."/>
            <person name="Glavina del Rio T."/>
            <person name="Hammon N."/>
            <person name="Israni S."/>
            <person name="Dalin E."/>
            <person name="Tice H."/>
            <person name="Bruce D."/>
            <person name="Pitluck S."/>
            <person name="Richardson P."/>
        </authorList>
    </citation>
    <scope>NUCLEOTIDE SEQUENCE [LARGE SCALE GENOMIC DNA]</scope>
    <source>
        <strain evidence="7">DSM 684</strain>
    </source>
</reference>
<sequence>MPENQHNPDIAAQLAIVLVEPQGPLNIGSVCRAMGNFGFSDLRLVNPQTDHLRQEARQMAVKAGYVLESATIYSSLEEALHGCQYAFGTTRRFGRYRDRDDFLYPDAAAQMIAGFDHDTHTALVFGREDCGLLNEELDLCQRFLTIPTCDAMPSMNLAQSVSLCLYEVSKQGLEARGELLKPNLAEIDQTESMLQHMKETLTRIDYLDPQNPDHILRSFRRLFGKNGLTDRDVRILRGLWSRIDRVQLELEKRIKSDGENQ</sequence>
<dbReference type="NCBIfam" id="TIGR00050">
    <property type="entry name" value="rRNA_methyl_1"/>
    <property type="match status" value="1"/>
</dbReference>
<reference evidence="7" key="1">
    <citation type="submission" date="2006-05" db="EMBL/GenBank/DDBJ databases">
        <title>Annotation of the draft genome assembly of Desulfuromonas acetoxidans DSM 684.</title>
        <authorList>
            <consortium name="US DOE Joint Genome Institute (JGI-ORNL)"/>
            <person name="Larimer F."/>
            <person name="Land M."/>
            <person name="Hauser L."/>
        </authorList>
    </citation>
    <scope>NUCLEOTIDE SEQUENCE [LARGE SCALE GENOMIC DNA]</scope>
    <source>
        <strain evidence="7">DSM 684</strain>
    </source>
</reference>
<keyword evidence="4 5" id="KW-0949">S-adenosyl-L-methionine</keyword>
<evidence type="ECO:0000256" key="2">
    <source>
        <dbReference type="ARBA" id="ARBA00022603"/>
    </source>
</evidence>
<comment type="subcellular location">
    <subcellularLocation>
        <location evidence="5">Cytoplasm</location>
    </subcellularLocation>
</comment>
<protein>
    <recommendedName>
        <fullName evidence="5">tRNA (cytidine/uridine-2'-O-)-methyltransferase TrmJ</fullName>
        <ecNumber evidence="5">2.1.1.200</ecNumber>
    </recommendedName>
    <alternativeName>
        <fullName evidence="5">tRNA (cytidine(32)/uridine(32)-2'-O)-methyltransferase</fullName>
    </alternativeName>
    <alternativeName>
        <fullName evidence="5">tRNA Cm32/Um32 methyltransferase</fullName>
    </alternativeName>
</protein>
<comment type="subunit">
    <text evidence="5">Homodimer.</text>
</comment>
<proteinExistence type="inferred from homology"/>
<comment type="similarity">
    <text evidence="1">Belongs to the class IV-like SAM-binding methyltransferase superfamily. RNA methyltransferase TrmH family.</text>
</comment>
<keyword evidence="2 5" id="KW-0489">Methyltransferase</keyword>
<dbReference type="InterPro" id="IPR029028">
    <property type="entry name" value="Alpha/beta_knot_MTases"/>
</dbReference>
<name>Q1K0F5_DESA6</name>
<dbReference type="PIRSF" id="PIRSF004808">
    <property type="entry name" value="LasT"/>
    <property type="match status" value="1"/>
</dbReference>
<accession>Q1K0F5</accession>
<dbReference type="PANTHER" id="PTHR42786:SF2">
    <property type="entry name" value="TRNA (CYTIDINE_URIDINE-2'-O-)-METHYLTRANSFERASE TRMJ"/>
    <property type="match status" value="1"/>
</dbReference>
<keyword evidence="3" id="KW-0808">Transferase</keyword>
<gene>
    <name evidence="5" type="primary">trmJ</name>
    <name evidence="7" type="ORF">Dace_2286</name>
</gene>
<feature type="domain" description="tRNA/rRNA methyltransferase SpoU type" evidence="6">
    <location>
        <begin position="14"/>
        <end position="166"/>
    </location>
</feature>
<evidence type="ECO:0000256" key="4">
    <source>
        <dbReference type="ARBA" id="ARBA00022691"/>
    </source>
</evidence>
<dbReference type="RefSeq" id="WP_005999832.1">
    <property type="nucleotide sequence ID" value="NZ_AAEW02000007.1"/>
</dbReference>
<dbReference type="EC" id="2.1.1.200" evidence="5"/>
<comment type="function">
    <text evidence="5">Catalyzes the formation of 2'O-methylated cytidine (Cm32) or 2'O-methylated uridine (Um32) at position 32 in tRNA.</text>
</comment>